<evidence type="ECO:0000259" key="3">
    <source>
        <dbReference type="Pfam" id="PF05257"/>
    </source>
</evidence>
<feature type="domain" description="Sporulation stage II protein D amidase enhancer LytB N-terminal" evidence="4">
    <location>
        <begin position="421"/>
        <end position="494"/>
    </location>
</feature>
<evidence type="ECO:0000313" key="5">
    <source>
        <dbReference type="EMBL" id="EKC45772.1"/>
    </source>
</evidence>
<accession>K1RA30</accession>
<feature type="region of interest" description="Disordered" evidence="1">
    <location>
        <begin position="54"/>
        <end position="184"/>
    </location>
</feature>
<proteinExistence type="predicted"/>
<evidence type="ECO:0000259" key="4">
    <source>
        <dbReference type="Pfam" id="PF08486"/>
    </source>
</evidence>
<feature type="compositionally biased region" description="Basic and acidic residues" evidence="1">
    <location>
        <begin position="146"/>
        <end position="175"/>
    </location>
</feature>
<keyword evidence="2" id="KW-1133">Transmembrane helix</keyword>
<feature type="transmembrane region" description="Helical" evidence="2">
    <location>
        <begin position="207"/>
        <end position="225"/>
    </location>
</feature>
<feature type="domain" description="Peptidase C51" evidence="3">
    <location>
        <begin position="643"/>
        <end position="728"/>
    </location>
</feature>
<dbReference type="Pfam" id="PF08486">
    <property type="entry name" value="SpoIID"/>
    <property type="match status" value="1"/>
</dbReference>
<evidence type="ECO:0000256" key="2">
    <source>
        <dbReference type="SAM" id="Phobius"/>
    </source>
</evidence>
<gene>
    <name evidence="5" type="ORF">OBE_16687</name>
</gene>
<keyword evidence="2" id="KW-0812">Transmembrane</keyword>
<protein>
    <recommendedName>
        <fullName evidence="6">Peptidase C39-like domain-containing protein</fullName>
    </recommendedName>
</protein>
<feature type="compositionally biased region" description="Basic and acidic residues" evidence="1">
    <location>
        <begin position="66"/>
        <end position="79"/>
    </location>
</feature>
<feature type="region of interest" description="Disordered" evidence="1">
    <location>
        <begin position="1"/>
        <end position="22"/>
    </location>
</feature>
<dbReference type="Gene3D" id="3.90.1720.10">
    <property type="entry name" value="endopeptidase domain like (from Nostoc punctiforme)"/>
    <property type="match status" value="1"/>
</dbReference>
<comment type="caution">
    <text evidence="5">The sequence shown here is derived from an EMBL/GenBank/DDBJ whole genome shotgun (WGS) entry which is preliminary data.</text>
</comment>
<dbReference type="InterPro" id="IPR013693">
    <property type="entry name" value="SpoIID/LytB_N"/>
</dbReference>
<evidence type="ECO:0000256" key="1">
    <source>
        <dbReference type="SAM" id="MobiDB-lite"/>
    </source>
</evidence>
<dbReference type="AlphaFoldDB" id="K1RA30"/>
<feature type="compositionally biased region" description="Polar residues" evidence="1">
    <location>
        <begin position="116"/>
        <end position="126"/>
    </location>
</feature>
<evidence type="ECO:0008006" key="6">
    <source>
        <dbReference type="Google" id="ProtNLM"/>
    </source>
</evidence>
<feature type="compositionally biased region" description="Low complexity" evidence="1">
    <location>
        <begin position="93"/>
        <end position="115"/>
    </location>
</feature>
<keyword evidence="2" id="KW-0472">Membrane</keyword>
<dbReference type="InterPro" id="IPR007921">
    <property type="entry name" value="CHAP_dom"/>
</dbReference>
<organism evidence="5">
    <name type="scientific">human gut metagenome</name>
    <dbReference type="NCBI Taxonomy" id="408170"/>
    <lineage>
        <taxon>unclassified sequences</taxon>
        <taxon>metagenomes</taxon>
        <taxon>organismal metagenomes</taxon>
    </lineage>
</organism>
<dbReference type="Pfam" id="PF05257">
    <property type="entry name" value="CHAP"/>
    <property type="match status" value="1"/>
</dbReference>
<sequence>MDNNQHMSKKEQEQQSTEKLGQTVARGAFDYATGGQWEKVRNAPVVGKIAQKAEDKTAKKFAKSPGGKETKKLAKKLDDAGVVDGVNKGLNAFGGSKAKSSPSSNPNRANNAFPNHSSVDNNSNIPRKNFAKNGLTDEGQEIPGLDNKEGSMRKSFDDIQKRRESSNSSDYSEKSSKRKKIFNNPFKNDNDQNVIISAEVISLMKKTILPFVGIVIFLIILLGAADTFNKDNDLSAVDDDIEEGEKGSTSYYANNNPKLQKFYDNVISTKDSYSEDGKSINAMYITATFHILREYNTDVTLEDMTQSEINKLADGMLGGSTVYSEDTYRKFLTDEYFPQYISDARVDGAVDRVFEYIEQYMNRVHPKTSGCSTVTGGSCQYSLKGVHGYNSDSLTISNLQVRLMSSSFCGGTDGRALDEDLVPFENYVLGVTYGEIGQAFNTETEKVHMIAARSFALARPTVMGNSSGVKYVTSGGQTVLQLRSCVADQVYCNTELGCSKDVAAGNQYGIVYSGANTHANTYKEPLSNYPNSTLKSSWQETLGMVGLDKDGKVVEMGYAVGNGNKDDWVWKRWAESGMDYVQIILRAYPEVTEIKKMNCSSTSEVTDSAFVQVAARIWKQIANDGYQYTSGSVAIPPSDKKINCSAFVNWVLYEYGFKDEFGSNTYDTVSFVSTDWTTKMGWQEVSVAASEDVTSKLRAGDILVRDAGGGANGHMNIIASVDDGKILAYDAGSESNWNTSNAKAGKPIDVTNFAKSDNRAGKIIRVSNVGGSSCQSAESGEALSWKQYCPAAWCNVPLGNSGATIGGYGCFITSIAIQIARSGATTTLSEFNPGTFVRKLNEYGSFDGSGSFIGAANISKIVPTFSEKYHGVSLTGSAQNKINIIKGYLDQGLYPIMRVKTTNGQHWVAVVGVTNNDVIMADPGSEKTNAFATYSLGECSTLNVYQIG</sequence>
<name>K1RA30_9ZZZZ</name>
<reference evidence="5" key="1">
    <citation type="journal article" date="2013" name="Environ. Microbiol.">
        <title>Microbiota from the distal guts of lean and obese adolescents exhibit partial functional redundancy besides clear differences in community structure.</title>
        <authorList>
            <person name="Ferrer M."/>
            <person name="Ruiz A."/>
            <person name="Lanza F."/>
            <person name="Haange S.B."/>
            <person name="Oberbach A."/>
            <person name="Till H."/>
            <person name="Bargiela R."/>
            <person name="Campoy C."/>
            <person name="Segura M.T."/>
            <person name="Richter M."/>
            <person name="von Bergen M."/>
            <person name="Seifert J."/>
            <person name="Suarez A."/>
        </authorList>
    </citation>
    <scope>NUCLEOTIDE SEQUENCE</scope>
</reference>
<dbReference type="EMBL" id="AJWZ01011286">
    <property type="protein sequence ID" value="EKC45772.1"/>
    <property type="molecule type" value="Genomic_DNA"/>
</dbReference>